<dbReference type="Gene3D" id="3.30.428.10">
    <property type="entry name" value="HIT-like"/>
    <property type="match status" value="1"/>
</dbReference>
<organism evidence="1 2">
    <name type="scientific">Candidatus Southlakia epibionticum</name>
    <dbReference type="NCBI Taxonomy" id="3043284"/>
    <lineage>
        <taxon>Bacteria</taxon>
        <taxon>Candidatus Saccharimonadota</taxon>
        <taxon>Candidatus Saccharimonadia</taxon>
        <taxon>Candidatus Saccharimonadales</taxon>
        <taxon>Candidatus Saccharimonadaceae</taxon>
        <taxon>Candidatus Southlakia</taxon>
    </lineage>
</organism>
<dbReference type="InterPro" id="IPR036265">
    <property type="entry name" value="HIT-like_sf"/>
</dbReference>
<accession>A0ABY8WW78</accession>
<reference evidence="1 2" key="1">
    <citation type="journal article" date="2023" name="Cell">
        <title>Genetic manipulation of Patescibacteria provides mechanistic insights into microbial dark matter and the epibiotic lifestyle.</title>
        <authorList>
            <person name="Wang Y."/>
            <person name="Gallagher L.A."/>
            <person name="Andrade P.A."/>
            <person name="Liu A."/>
            <person name="Humphreys I.R."/>
            <person name="Turkarslan S."/>
            <person name="Cutler K.J."/>
            <person name="Arrieta-Ortiz M.L."/>
            <person name="Li Y."/>
            <person name="Radey M.C."/>
            <person name="McLean J.S."/>
            <person name="Cong Q."/>
            <person name="Baker D."/>
            <person name="Baliga N.S."/>
            <person name="Peterson S.B."/>
            <person name="Mougous J.D."/>
        </authorList>
    </citation>
    <scope>NUCLEOTIDE SEQUENCE [LARGE SCALE GENOMIC DNA]</scope>
    <source>
        <strain evidence="1 2">ML1</strain>
    </source>
</reference>
<dbReference type="EMBL" id="CP124550">
    <property type="protein sequence ID" value="WIO46317.1"/>
    <property type="molecule type" value="Genomic_DNA"/>
</dbReference>
<dbReference type="Proteomes" id="UP001177295">
    <property type="component" value="Chromosome"/>
</dbReference>
<evidence type="ECO:0000313" key="2">
    <source>
        <dbReference type="Proteomes" id="UP001177295"/>
    </source>
</evidence>
<proteinExistence type="predicted"/>
<dbReference type="RefSeq" id="WP_376753850.1">
    <property type="nucleotide sequence ID" value="NZ_CP124550.1"/>
</dbReference>
<keyword evidence="2" id="KW-1185">Reference proteome</keyword>
<sequence length="143" mass="16766">MYRTRKTEKRYALQRKQAKAAGIRCDFCEFTSTHPQVKEEFSHFWVARNNFPYSVWDGCDVADHVMIVPKRHVEGVHVFTVAERQEFIDIIAAYEARGYSFYARPPKSTQKSVAHQHTHLIKNYGKTKKVQFSVEKPYILLAK</sequence>
<gene>
    <name evidence="1" type="ORF">SEML1_0716</name>
</gene>
<name>A0ABY8WW78_9BACT</name>
<dbReference type="SUPFAM" id="SSF54197">
    <property type="entry name" value="HIT-like"/>
    <property type="match status" value="1"/>
</dbReference>
<evidence type="ECO:0000313" key="1">
    <source>
        <dbReference type="EMBL" id="WIO46317.1"/>
    </source>
</evidence>
<protein>
    <submittedName>
        <fullName evidence="1">HIT domain-containing protein</fullName>
    </submittedName>
</protein>